<evidence type="ECO:0000256" key="3">
    <source>
        <dbReference type="SAM" id="SignalP"/>
    </source>
</evidence>
<proteinExistence type="predicted"/>
<dbReference type="PANTHER" id="PTHR31325">
    <property type="entry name" value="OS01G0798800 PROTEIN-RELATED"/>
    <property type="match status" value="1"/>
</dbReference>
<feature type="transmembrane region" description="Helical" evidence="2">
    <location>
        <begin position="214"/>
        <end position="231"/>
    </location>
</feature>
<dbReference type="InParanoid" id="A0A1D6HRZ4"/>
<name>A0A1D6HRZ4_MAIZE</name>
<organism evidence="5">
    <name type="scientific">Zea mays</name>
    <name type="common">Maize</name>
    <dbReference type="NCBI Taxonomy" id="4577"/>
    <lineage>
        <taxon>Eukaryota</taxon>
        <taxon>Viridiplantae</taxon>
        <taxon>Streptophyta</taxon>
        <taxon>Embryophyta</taxon>
        <taxon>Tracheophyta</taxon>
        <taxon>Spermatophyta</taxon>
        <taxon>Magnoliopsida</taxon>
        <taxon>Liliopsida</taxon>
        <taxon>Poales</taxon>
        <taxon>Poaceae</taxon>
        <taxon>PACMAD clade</taxon>
        <taxon>Panicoideae</taxon>
        <taxon>Andropogonodae</taxon>
        <taxon>Andropogoneae</taxon>
        <taxon>Tripsacinae</taxon>
        <taxon>Zea</taxon>
    </lineage>
</organism>
<feature type="chain" id="PRO_5010805022" description="DUF4220 domain-containing protein" evidence="3">
    <location>
        <begin position="24"/>
        <end position="406"/>
    </location>
</feature>
<dbReference type="InterPro" id="IPR025315">
    <property type="entry name" value="DUF4220"/>
</dbReference>
<evidence type="ECO:0000259" key="4">
    <source>
        <dbReference type="Pfam" id="PF13968"/>
    </source>
</evidence>
<protein>
    <recommendedName>
        <fullName evidence="4">DUF4220 domain-containing protein</fullName>
    </recommendedName>
</protein>
<gene>
    <name evidence="5" type="ORF">ZEAMMB73_Zm00001d018764</name>
</gene>
<reference evidence="5" key="1">
    <citation type="submission" date="2015-12" db="EMBL/GenBank/DDBJ databases">
        <title>Update maize B73 reference genome by single molecule sequencing technologies.</title>
        <authorList>
            <consortium name="Maize Genome Sequencing Project"/>
            <person name="Ware D."/>
        </authorList>
    </citation>
    <scope>NUCLEOTIDE SEQUENCE [LARGE SCALE GENOMIC DNA]</scope>
    <source>
        <tissue evidence="5">Seedling</tissue>
    </source>
</reference>
<accession>A0A1D6HRZ4</accession>
<keyword evidence="2" id="KW-1133">Transmembrane helix</keyword>
<feature type="domain" description="DUF4220" evidence="4">
    <location>
        <begin position="157"/>
        <end position="246"/>
    </location>
</feature>
<keyword evidence="2" id="KW-0812">Transmembrane</keyword>
<dbReference type="Pfam" id="PF13968">
    <property type="entry name" value="DUF4220"/>
    <property type="match status" value="1"/>
</dbReference>
<evidence type="ECO:0000313" key="5">
    <source>
        <dbReference type="EMBL" id="ONM51247.1"/>
    </source>
</evidence>
<evidence type="ECO:0000256" key="2">
    <source>
        <dbReference type="SAM" id="Phobius"/>
    </source>
</evidence>
<feature type="transmembrane region" description="Helical" evidence="2">
    <location>
        <begin position="173"/>
        <end position="194"/>
    </location>
</feature>
<dbReference type="SMR" id="A0A1D6HRZ4"/>
<sequence>MLTAAALLLIQLFLGFYRRPVSQSFLSTVCGRLPRSWRLSSLHSRYDAVLPDQELVVSRLGCFFVMASAGTTAVQDYDFCGSFYNKYMEGFVDLINSFTGVSFPSPSHGGQLCNKDHDFVFKKLLPSERDFKERSGLLSRAGLLLRFLLHKEFTVLETPNPIIQVRISRADNIITLLLLVIALIVELVHAAFYLASDWAQVLATMYVKRYWYEISPSIFATVIAFLRRVTFSGQLMRNRMKQHSVILGQRQQDPVEVSDAVKIAVARSLISMYSGNPTNDVGETSQWQDHRYSWALLQGLSQSQLEVMLIWHVATEYCHISGARPASATARGAAVHLSRYCAYLIGSVPELLPYHEADIAELAEKVTKERKLFGFSDSVSHDRMRNLQGTGEEDNPRKILQKHQAR</sequence>
<feature type="signal peptide" evidence="3">
    <location>
        <begin position="1"/>
        <end position="23"/>
    </location>
</feature>
<dbReference type="AlphaFoldDB" id="A0A1D6HRZ4"/>
<evidence type="ECO:0000256" key="1">
    <source>
        <dbReference type="SAM" id="MobiDB-lite"/>
    </source>
</evidence>
<dbReference type="ExpressionAtlas" id="A0A1D6HRZ4">
    <property type="expression patterns" value="baseline"/>
</dbReference>
<keyword evidence="3" id="KW-0732">Signal</keyword>
<feature type="region of interest" description="Disordered" evidence="1">
    <location>
        <begin position="384"/>
        <end position="406"/>
    </location>
</feature>
<dbReference type="EMBL" id="CM007650">
    <property type="protein sequence ID" value="ONM51247.1"/>
    <property type="molecule type" value="Genomic_DNA"/>
</dbReference>
<keyword evidence="2" id="KW-0472">Membrane</keyword>